<dbReference type="InterPro" id="IPR054289">
    <property type="entry name" value="DUF7025"/>
</dbReference>
<name>A0A4S4L7M4_9AGAM</name>
<dbReference type="Pfam" id="PF22942">
    <property type="entry name" value="DUF7025"/>
    <property type="match status" value="1"/>
</dbReference>
<dbReference type="SMART" id="SM00382">
    <property type="entry name" value="AAA"/>
    <property type="match status" value="1"/>
</dbReference>
<evidence type="ECO:0000259" key="1">
    <source>
        <dbReference type="SMART" id="SM00382"/>
    </source>
</evidence>
<dbReference type="CDD" id="cd19481">
    <property type="entry name" value="RecA-like_protease"/>
    <property type="match status" value="1"/>
</dbReference>
<organism evidence="2 3">
    <name type="scientific">Phellinidium pouzarii</name>
    <dbReference type="NCBI Taxonomy" id="167371"/>
    <lineage>
        <taxon>Eukaryota</taxon>
        <taxon>Fungi</taxon>
        <taxon>Dikarya</taxon>
        <taxon>Basidiomycota</taxon>
        <taxon>Agaricomycotina</taxon>
        <taxon>Agaricomycetes</taxon>
        <taxon>Hymenochaetales</taxon>
        <taxon>Hymenochaetaceae</taxon>
        <taxon>Phellinidium</taxon>
    </lineage>
</organism>
<dbReference type="EMBL" id="SGPK01000141">
    <property type="protein sequence ID" value="THH07479.1"/>
    <property type="molecule type" value="Genomic_DNA"/>
</dbReference>
<dbReference type="GO" id="GO:0016887">
    <property type="term" value="F:ATP hydrolysis activity"/>
    <property type="evidence" value="ECO:0007669"/>
    <property type="project" value="InterPro"/>
</dbReference>
<dbReference type="Pfam" id="PF23232">
    <property type="entry name" value="AAA_lid_13"/>
    <property type="match status" value="1"/>
</dbReference>
<dbReference type="Pfam" id="PF00004">
    <property type="entry name" value="AAA"/>
    <property type="match status" value="1"/>
</dbReference>
<feature type="domain" description="AAA+ ATPase" evidence="1">
    <location>
        <begin position="529"/>
        <end position="654"/>
    </location>
</feature>
<dbReference type="Gene3D" id="3.40.50.300">
    <property type="entry name" value="P-loop containing nucleotide triphosphate hydrolases"/>
    <property type="match status" value="1"/>
</dbReference>
<dbReference type="Proteomes" id="UP000308199">
    <property type="component" value="Unassembled WGS sequence"/>
</dbReference>
<dbReference type="InterPro" id="IPR027417">
    <property type="entry name" value="P-loop_NTPase"/>
</dbReference>
<protein>
    <recommendedName>
        <fullName evidence="1">AAA+ ATPase domain-containing protein</fullName>
    </recommendedName>
</protein>
<evidence type="ECO:0000313" key="2">
    <source>
        <dbReference type="EMBL" id="THH07479.1"/>
    </source>
</evidence>
<accession>A0A4S4L7M4</accession>
<dbReference type="InterPro" id="IPR003593">
    <property type="entry name" value="AAA+_ATPase"/>
</dbReference>
<reference evidence="2 3" key="1">
    <citation type="submission" date="2019-02" db="EMBL/GenBank/DDBJ databases">
        <title>Genome sequencing of the rare red list fungi Phellinidium pouzarii.</title>
        <authorList>
            <person name="Buettner E."/>
            <person name="Kellner H."/>
        </authorList>
    </citation>
    <scope>NUCLEOTIDE SEQUENCE [LARGE SCALE GENOMIC DNA]</scope>
    <source>
        <strain evidence="2 3">DSM 108285</strain>
    </source>
</reference>
<dbReference type="PANTHER" id="PTHR46411">
    <property type="entry name" value="FAMILY ATPASE, PUTATIVE-RELATED"/>
    <property type="match status" value="1"/>
</dbReference>
<dbReference type="AlphaFoldDB" id="A0A4S4L7M4"/>
<proteinExistence type="predicted"/>
<dbReference type="PANTHER" id="PTHR46411:SF3">
    <property type="entry name" value="AAA+ ATPASE DOMAIN-CONTAINING PROTEIN"/>
    <property type="match status" value="1"/>
</dbReference>
<comment type="caution">
    <text evidence="2">The sequence shown here is derived from an EMBL/GenBank/DDBJ whole genome shotgun (WGS) entry which is preliminary data.</text>
</comment>
<dbReference type="OrthoDB" id="10042665at2759"/>
<sequence>MSDHIISVPSLQNHENVLLANDGFDIDESTCLMLHPEAGPGGRLTNRTMVSAGAVQSSCLPIYTTTDIDAIASSASEAAADINVEGNESPGIMPGTLLQLKRVDEYFERARNTWIPRDSAVQKPASAVEEDKYGAYAFTVTRRFDITGLGSKNTIDIRSEWLRSVGSKVIGSVAGISWTAKPLKIDSNILLAFLPSFDDYAAALRLLQAPLPDDKITLVHLDFLMSTLRSEYAAPLAEYGSLLAHGEISFELLYLLFVPRSILYTVCPVTRAPRAVRLVCADLQVTNAGRSWKLDVEYVEHDPSIVDRASGSAFRTSTPDFGFAKLQNILIHEFKGATKITSLDAYPLKYVVEAERLKAHLIERGHKWVKLQGMHHKYYRGTAFHRRGRHVKVNITSRIMIDRVTFTQIEPNYTLPMVSTTLEGDDISKHIGQKNASPAEPAEYNHGNVPAGLDDELLLLASPIVYGFSLVEKLWLEFNVNHVTSIIWNEEPFMNLMLPQSEKKLVKSLVEAHNAEGSGFDDFVEGKGRGLVINLFGNPGVGKTLTAEAVSEHLRRPLYSVGAGDLGTKALALDSNLSRIFNISSNWDAVVLIDEADVFLEERSLRDIERNAMVAVFLRQLEYFRGILFLTTNRVRTFDQAFKSRIHVSLRYQDLTADSKRRIWVAFLEKARGFRETESSTHAASLTEAELRDLGERRVNGRQIKNTVRTASAIARSSGEEIGYSHLVHVLEIMEAFEADQGMA</sequence>
<dbReference type="InterPro" id="IPR003959">
    <property type="entry name" value="ATPase_AAA_core"/>
</dbReference>
<keyword evidence="3" id="KW-1185">Reference proteome</keyword>
<dbReference type="GO" id="GO:0005524">
    <property type="term" value="F:ATP binding"/>
    <property type="evidence" value="ECO:0007669"/>
    <property type="project" value="InterPro"/>
</dbReference>
<evidence type="ECO:0000313" key="3">
    <source>
        <dbReference type="Proteomes" id="UP000308199"/>
    </source>
</evidence>
<dbReference type="InterPro" id="IPR056599">
    <property type="entry name" value="AAA_lid_fung"/>
</dbReference>
<dbReference type="SUPFAM" id="SSF52540">
    <property type="entry name" value="P-loop containing nucleoside triphosphate hydrolases"/>
    <property type="match status" value="1"/>
</dbReference>
<gene>
    <name evidence="2" type="ORF">EW145_g3351</name>
</gene>